<accession>A0A5A7QC57</accession>
<gene>
    <name evidence="2" type="ORF">STAS_19299</name>
</gene>
<sequence>MDVRLSTLLPNVALEEPSVPLALSHPANGRLLLPEVLLHKESELVLGVAAVHGSSISRSGIQVIGPLSRRMRTLSRSKTLMKVSKNIPVPLSQPTPQSSELRLEIAYPEEPSRLKPGIPDSVVEGVVANPPVLEPKRRAAAGARKSAPDEKGGEECLEVSNSRLPNLRLLGQE</sequence>
<reference evidence="3" key="1">
    <citation type="journal article" date="2019" name="Curr. Biol.">
        <title>Genome Sequence of Striga asiatica Provides Insight into the Evolution of Plant Parasitism.</title>
        <authorList>
            <person name="Yoshida S."/>
            <person name="Kim S."/>
            <person name="Wafula E.K."/>
            <person name="Tanskanen J."/>
            <person name="Kim Y.M."/>
            <person name="Honaas L."/>
            <person name="Yang Z."/>
            <person name="Spallek T."/>
            <person name="Conn C.E."/>
            <person name="Ichihashi Y."/>
            <person name="Cheong K."/>
            <person name="Cui S."/>
            <person name="Der J.P."/>
            <person name="Gundlach H."/>
            <person name="Jiao Y."/>
            <person name="Hori C."/>
            <person name="Ishida J.K."/>
            <person name="Kasahara H."/>
            <person name="Kiba T."/>
            <person name="Kim M.S."/>
            <person name="Koo N."/>
            <person name="Laohavisit A."/>
            <person name="Lee Y.H."/>
            <person name="Lumba S."/>
            <person name="McCourt P."/>
            <person name="Mortimer J.C."/>
            <person name="Mutuku J.M."/>
            <person name="Nomura T."/>
            <person name="Sasaki-Sekimoto Y."/>
            <person name="Seto Y."/>
            <person name="Wang Y."/>
            <person name="Wakatake T."/>
            <person name="Sakakibara H."/>
            <person name="Demura T."/>
            <person name="Yamaguchi S."/>
            <person name="Yoneyama K."/>
            <person name="Manabe R.I."/>
            <person name="Nelson D.C."/>
            <person name="Schulman A.H."/>
            <person name="Timko M.P."/>
            <person name="dePamphilis C.W."/>
            <person name="Choi D."/>
            <person name="Shirasu K."/>
        </authorList>
    </citation>
    <scope>NUCLEOTIDE SEQUENCE [LARGE SCALE GENOMIC DNA]</scope>
    <source>
        <strain evidence="3">cv. UVA1</strain>
    </source>
</reference>
<dbReference type="Proteomes" id="UP000325081">
    <property type="component" value="Unassembled WGS sequence"/>
</dbReference>
<dbReference type="AlphaFoldDB" id="A0A5A7QC57"/>
<evidence type="ECO:0000256" key="1">
    <source>
        <dbReference type="SAM" id="MobiDB-lite"/>
    </source>
</evidence>
<feature type="region of interest" description="Disordered" evidence="1">
    <location>
        <begin position="134"/>
        <end position="159"/>
    </location>
</feature>
<dbReference type="EMBL" id="BKCP01006382">
    <property type="protein sequence ID" value="GER42506.1"/>
    <property type="molecule type" value="Genomic_DNA"/>
</dbReference>
<organism evidence="2 3">
    <name type="scientific">Striga asiatica</name>
    <name type="common">Asiatic witchweed</name>
    <name type="synonym">Buchnera asiatica</name>
    <dbReference type="NCBI Taxonomy" id="4170"/>
    <lineage>
        <taxon>Eukaryota</taxon>
        <taxon>Viridiplantae</taxon>
        <taxon>Streptophyta</taxon>
        <taxon>Embryophyta</taxon>
        <taxon>Tracheophyta</taxon>
        <taxon>Spermatophyta</taxon>
        <taxon>Magnoliopsida</taxon>
        <taxon>eudicotyledons</taxon>
        <taxon>Gunneridae</taxon>
        <taxon>Pentapetalae</taxon>
        <taxon>asterids</taxon>
        <taxon>lamiids</taxon>
        <taxon>Lamiales</taxon>
        <taxon>Orobanchaceae</taxon>
        <taxon>Buchnereae</taxon>
        <taxon>Striga</taxon>
    </lineage>
</organism>
<evidence type="ECO:0000313" key="3">
    <source>
        <dbReference type="Proteomes" id="UP000325081"/>
    </source>
</evidence>
<protein>
    <submittedName>
        <fullName evidence="2">Lysozyme</fullName>
    </submittedName>
</protein>
<keyword evidence="3" id="KW-1185">Reference proteome</keyword>
<comment type="caution">
    <text evidence="2">The sequence shown here is derived from an EMBL/GenBank/DDBJ whole genome shotgun (WGS) entry which is preliminary data.</text>
</comment>
<proteinExistence type="predicted"/>
<name>A0A5A7QC57_STRAF</name>
<evidence type="ECO:0000313" key="2">
    <source>
        <dbReference type="EMBL" id="GER42506.1"/>
    </source>
</evidence>